<keyword evidence="1" id="KW-0677">Repeat</keyword>
<dbReference type="Proteomes" id="UP001301769">
    <property type="component" value="Unassembled WGS sequence"/>
</dbReference>
<feature type="non-terminal residue" evidence="3">
    <location>
        <position position="64"/>
    </location>
</feature>
<evidence type="ECO:0000256" key="1">
    <source>
        <dbReference type="ARBA" id="ARBA00022737"/>
    </source>
</evidence>
<proteinExistence type="predicted"/>
<dbReference type="InterPro" id="IPR027417">
    <property type="entry name" value="P-loop_NTPase"/>
</dbReference>
<evidence type="ECO:0000313" key="3">
    <source>
        <dbReference type="EMBL" id="KAK4207227.1"/>
    </source>
</evidence>
<evidence type="ECO:0000313" key="4">
    <source>
        <dbReference type="Proteomes" id="UP001301769"/>
    </source>
</evidence>
<name>A0AAN6XZ94_9PEZI</name>
<reference evidence="3" key="1">
    <citation type="journal article" date="2023" name="Mol. Phylogenet. Evol.">
        <title>Genome-scale phylogeny and comparative genomics of the fungal order Sordariales.</title>
        <authorList>
            <person name="Hensen N."/>
            <person name="Bonometti L."/>
            <person name="Westerberg I."/>
            <person name="Brannstrom I.O."/>
            <person name="Guillou S."/>
            <person name="Cros-Aarteil S."/>
            <person name="Calhoun S."/>
            <person name="Haridas S."/>
            <person name="Kuo A."/>
            <person name="Mondo S."/>
            <person name="Pangilinan J."/>
            <person name="Riley R."/>
            <person name="LaButti K."/>
            <person name="Andreopoulos B."/>
            <person name="Lipzen A."/>
            <person name="Chen C."/>
            <person name="Yan M."/>
            <person name="Daum C."/>
            <person name="Ng V."/>
            <person name="Clum A."/>
            <person name="Steindorff A."/>
            <person name="Ohm R.A."/>
            <person name="Martin F."/>
            <person name="Silar P."/>
            <person name="Natvig D.O."/>
            <person name="Lalanne C."/>
            <person name="Gautier V."/>
            <person name="Ament-Velasquez S.L."/>
            <person name="Kruys A."/>
            <person name="Hutchinson M.I."/>
            <person name="Powell A.J."/>
            <person name="Barry K."/>
            <person name="Miller A.N."/>
            <person name="Grigoriev I.V."/>
            <person name="Debuchy R."/>
            <person name="Gladieux P."/>
            <person name="Hiltunen Thoren M."/>
            <person name="Johannesson H."/>
        </authorList>
    </citation>
    <scope>NUCLEOTIDE SEQUENCE</scope>
    <source>
        <strain evidence="3">PSN293</strain>
    </source>
</reference>
<sequence>YRWVFDNPDFNRWRQLAESRLLWIKGDPGKGKTMLLCGIINELERPITVNGGNLAYFFCQAADS</sequence>
<feature type="non-terminal residue" evidence="3">
    <location>
        <position position="1"/>
    </location>
</feature>
<protein>
    <submittedName>
        <fullName evidence="3">Vegetative incompatibility protein HET-E-1</fullName>
    </submittedName>
</protein>
<reference evidence="3" key="2">
    <citation type="submission" date="2023-05" db="EMBL/GenBank/DDBJ databases">
        <authorList>
            <consortium name="Lawrence Berkeley National Laboratory"/>
            <person name="Steindorff A."/>
            <person name="Hensen N."/>
            <person name="Bonometti L."/>
            <person name="Westerberg I."/>
            <person name="Brannstrom I.O."/>
            <person name="Guillou S."/>
            <person name="Cros-Aarteil S."/>
            <person name="Calhoun S."/>
            <person name="Haridas S."/>
            <person name="Kuo A."/>
            <person name="Mondo S."/>
            <person name="Pangilinan J."/>
            <person name="Riley R."/>
            <person name="Labutti K."/>
            <person name="Andreopoulos B."/>
            <person name="Lipzen A."/>
            <person name="Chen C."/>
            <person name="Yanf M."/>
            <person name="Daum C."/>
            <person name="Ng V."/>
            <person name="Clum A."/>
            <person name="Ohm R."/>
            <person name="Martin F."/>
            <person name="Silar P."/>
            <person name="Natvig D."/>
            <person name="Lalanne C."/>
            <person name="Gautier V."/>
            <person name="Ament-Velasquez S.L."/>
            <person name="Kruys A."/>
            <person name="Hutchinson M.I."/>
            <person name="Powell A.J."/>
            <person name="Barry K."/>
            <person name="Miller A.N."/>
            <person name="Grigoriev I.V."/>
            <person name="Debuchy R."/>
            <person name="Gladieux P."/>
            <person name="Thoren M.H."/>
            <person name="Johannesson H."/>
        </authorList>
    </citation>
    <scope>NUCLEOTIDE SEQUENCE</scope>
    <source>
        <strain evidence="3">PSN293</strain>
    </source>
</reference>
<feature type="domain" description="Nephrocystin 3-like N-terminal" evidence="2">
    <location>
        <begin position="2"/>
        <end position="63"/>
    </location>
</feature>
<dbReference type="AlphaFoldDB" id="A0AAN6XZ94"/>
<dbReference type="InterPro" id="IPR056884">
    <property type="entry name" value="NPHP3-like_N"/>
</dbReference>
<accession>A0AAN6XZ94</accession>
<keyword evidence="4" id="KW-1185">Reference proteome</keyword>
<dbReference type="SUPFAM" id="SSF52540">
    <property type="entry name" value="P-loop containing nucleoside triphosphate hydrolases"/>
    <property type="match status" value="1"/>
</dbReference>
<dbReference type="EMBL" id="MU858310">
    <property type="protein sequence ID" value="KAK4207227.1"/>
    <property type="molecule type" value="Genomic_DNA"/>
</dbReference>
<evidence type="ECO:0000259" key="2">
    <source>
        <dbReference type="Pfam" id="PF24883"/>
    </source>
</evidence>
<organism evidence="3 4">
    <name type="scientific">Rhypophila decipiens</name>
    <dbReference type="NCBI Taxonomy" id="261697"/>
    <lineage>
        <taxon>Eukaryota</taxon>
        <taxon>Fungi</taxon>
        <taxon>Dikarya</taxon>
        <taxon>Ascomycota</taxon>
        <taxon>Pezizomycotina</taxon>
        <taxon>Sordariomycetes</taxon>
        <taxon>Sordariomycetidae</taxon>
        <taxon>Sordariales</taxon>
        <taxon>Naviculisporaceae</taxon>
        <taxon>Rhypophila</taxon>
    </lineage>
</organism>
<comment type="caution">
    <text evidence="3">The sequence shown here is derived from an EMBL/GenBank/DDBJ whole genome shotgun (WGS) entry which is preliminary data.</text>
</comment>
<dbReference type="Pfam" id="PF24883">
    <property type="entry name" value="NPHP3_N"/>
    <property type="match status" value="1"/>
</dbReference>
<gene>
    <name evidence="3" type="ORF">QBC37DRAFT_256780</name>
</gene>